<evidence type="ECO:0000313" key="3">
    <source>
        <dbReference type="Proteomes" id="UP000013827"/>
    </source>
</evidence>
<dbReference type="AlphaFoldDB" id="A0A0D3KW58"/>
<dbReference type="HOGENOM" id="CLU_071729_0_0_1"/>
<sequence>MSDSEASMPGLEPFHVRQIRMVERVLGQKVSPRDHAMIDCLAERMERYGWHSVSINPVPLGYQYIIQAKSEKRREDEARQQAAQDAAQPQPTATFAAPPVAPPAAAAAPAAASQAHSQHQQAQQPRPNESPEGWTRVGKGGKPDRFTMKNFGRNPPKSGKRKQEHRKPAPKGGGPPPPSPKVVDKNRLSALGAGPSGTSGSHERAPPRSPSPTSPPAKSPRPSAPASGYNSELEFSDAEARDRVAGVVHDAVQQAVMQYGYDDELYQAWRDGEIGEKDLPEEPQP</sequence>
<organism evidence="2 3">
    <name type="scientific">Emiliania huxleyi (strain CCMP1516)</name>
    <dbReference type="NCBI Taxonomy" id="280463"/>
    <lineage>
        <taxon>Eukaryota</taxon>
        <taxon>Haptista</taxon>
        <taxon>Haptophyta</taxon>
        <taxon>Prymnesiophyceae</taxon>
        <taxon>Isochrysidales</taxon>
        <taxon>Noelaerhabdaceae</taxon>
        <taxon>Emiliania</taxon>
    </lineage>
</organism>
<accession>A0A0D3KW58</accession>
<feature type="compositionally biased region" description="Basic residues" evidence="1">
    <location>
        <begin position="158"/>
        <end position="169"/>
    </location>
</feature>
<proteinExistence type="predicted"/>
<reference evidence="2" key="2">
    <citation type="submission" date="2024-10" db="UniProtKB">
        <authorList>
            <consortium name="EnsemblProtists"/>
        </authorList>
    </citation>
    <scope>IDENTIFICATION</scope>
</reference>
<feature type="compositionally biased region" description="Pro residues" evidence="1">
    <location>
        <begin position="207"/>
        <end position="223"/>
    </location>
</feature>
<dbReference type="Proteomes" id="UP000013827">
    <property type="component" value="Unassembled WGS sequence"/>
</dbReference>
<dbReference type="PaxDb" id="2903-EOD39993"/>
<protein>
    <submittedName>
        <fullName evidence="2">Uncharacterized protein</fullName>
    </submittedName>
</protein>
<evidence type="ECO:0000256" key="1">
    <source>
        <dbReference type="SAM" id="MobiDB-lite"/>
    </source>
</evidence>
<dbReference type="GeneID" id="17285264"/>
<name>A0A0D3KW58_EMIH1</name>
<dbReference type="KEGG" id="ehx:EMIHUDRAFT_223215"/>
<feature type="compositionally biased region" description="Low complexity" evidence="1">
    <location>
        <begin position="80"/>
        <end position="127"/>
    </location>
</feature>
<keyword evidence="3" id="KW-1185">Reference proteome</keyword>
<feature type="region of interest" description="Disordered" evidence="1">
    <location>
        <begin position="71"/>
        <end position="237"/>
    </location>
</feature>
<reference evidence="3" key="1">
    <citation type="journal article" date="2013" name="Nature">
        <title>Pan genome of the phytoplankton Emiliania underpins its global distribution.</title>
        <authorList>
            <person name="Read B.A."/>
            <person name="Kegel J."/>
            <person name="Klute M.J."/>
            <person name="Kuo A."/>
            <person name="Lefebvre S.C."/>
            <person name="Maumus F."/>
            <person name="Mayer C."/>
            <person name="Miller J."/>
            <person name="Monier A."/>
            <person name="Salamov A."/>
            <person name="Young J."/>
            <person name="Aguilar M."/>
            <person name="Claverie J.M."/>
            <person name="Frickenhaus S."/>
            <person name="Gonzalez K."/>
            <person name="Herman E.K."/>
            <person name="Lin Y.C."/>
            <person name="Napier J."/>
            <person name="Ogata H."/>
            <person name="Sarno A.F."/>
            <person name="Shmutz J."/>
            <person name="Schroeder D."/>
            <person name="de Vargas C."/>
            <person name="Verret F."/>
            <person name="von Dassow P."/>
            <person name="Valentin K."/>
            <person name="Van de Peer Y."/>
            <person name="Wheeler G."/>
            <person name="Dacks J.B."/>
            <person name="Delwiche C.F."/>
            <person name="Dyhrman S.T."/>
            <person name="Glockner G."/>
            <person name="John U."/>
            <person name="Richards T."/>
            <person name="Worden A.Z."/>
            <person name="Zhang X."/>
            <person name="Grigoriev I.V."/>
            <person name="Allen A.E."/>
            <person name="Bidle K."/>
            <person name="Borodovsky M."/>
            <person name="Bowler C."/>
            <person name="Brownlee C."/>
            <person name="Cock J.M."/>
            <person name="Elias M."/>
            <person name="Gladyshev V.N."/>
            <person name="Groth M."/>
            <person name="Guda C."/>
            <person name="Hadaegh A."/>
            <person name="Iglesias-Rodriguez M.D."/>
            <person name="Jenkins J."/>
            <person name="Jones B.M."/>
            <person name="Lawson T."/>
            <person name="Leese F."/>
            <person name="Lindquist E."/>
            <person name="Lobanov A."/>
            <person name="Lomsadze A."/>
            <person name="Malik S.B."/>
            <person name="Marsh M.E."/>
            <person name="Mackinder L."/>
            <person name="Mock T."/>
            <person name="Mueller-Roeber B."/>
            <person name="Pagarete A."/>
            <person name="Parker M."/>
            <person name="Probert I."/>
            <person name="Quesneville H."/>
            <person name="Raines C."/>
            <person name="Rensing S.A."/>
            <person name="Riano-Pachon D.M."/>
            <person name="Richier S."/>
            <person name="Rokitta S."/>
            <person name="Shiraiwa Y."/>
            <person name="Soanes D.M."/>
            <person name="van der Giezen M."/>
            <person name="Wahlund T.M."/>
            <person name="Williams B."/>
            <person name="Wilson W."/>
            <person name="Wolfe G."/>
            <person name="Wurch L.L."/>
        </authorList>
    </citation>
    <scope>NUCLEOTIDE SEQUENCE</scope>
</reference>
<evidence type="ECO:0000313" key="2">
    <source>
        <dbReference type="EnsemblProtists" id="EOD39993"/>
    </source>
</evidence>
<dbReference type="EnsemblProtists" id="EOD39993">
    <property type="protein sequence ID" value="EOD39993"/>
    <property type="gene ID" value="EMIHUDRAFT_223215"/>
</dbReference>
<dbReference type="RefSeq" id="XP_005792422.1">
    <property type="nucleotide sequence ID" value="XM_005792365.1"/>
</dbReference>